<accession>A0A433RWN8</accession>
<dbReference type="EMBL" id="JTFC01000015">
    <property type="protein sequence ID" value="RUS57688.1"/>
    <property type="molecule type" value="Genomic_DNA"/>
</dbReference>
<dbReference type="Proteomes" id="UP000288623">
    <property type="component" value="Unassembled WGS sequence"/>
</dbReference>
<evidence type="ECO:0008006" key="3">
    <source>
        <dbReference type="Google" id="ProtNLM"/>
    </source>
</evidence>
<organism evidence="1 2">
    <name type="scientific">Candidatus Kurthia intestinigallinarum</name>
    <dbReference type="NCBI Taxonomy" id="1562256"/>
    <lineage>
        <taxon>Bacteria</taxon>
        <taxon>Bacillati</taxon>
        <taxon>Bacillota</taxon>
        <taxon>Bacilli</taxon>
        <taxon>Bacillales</taxon>
        <taxon>Caryophanaceae</taxon>
        <taxon>Kurthia</taxon>
    </lineage>
</organism>
<dbReference type="AlphaFoldDB" id="A0A433RWN8"/>
<dbReference type="RefSeq" id="WP_126989797.1">
    <property type="nucleotide sequence ID" value="NZ_JTFC01000015.1"/>
</dbReference>
<reference evidence="1 2" key="1">
    <citation type="submission" date="2014-11" db="EMBL/GenBank/DDBJ databases">
        <title>Genome sequence and analysis of novel Kurthia sp.</title>
        <authorList>
            <person name="Lawson J.N."/>
            <person name="Gonzalez J.E."/>
            <person name="Rinauldi L."/>
            <person name="Xuan Z."/>
            <person name="Firman A."/>
            <person name="Shaddox L."/>
            <person name="Trudeau A."/>
            <person name="Shah S."/>
            <person name="Reiman D."/>
        </authorList>
    </citation>
    <scope>NUCLEOTIDE SEQUENCE [LARGE SCALE GENOMIC DNA]</scope>
    <source>
        <strain evidence="1 2">3B1D</strain>
    </source>
</reference>
<comment type="caution">
    <text evidence="1">The sequence shown here is derived from an EMBL/GenBank/DDBJ whole genome shotgun (WGS) entry which is preliminary data.</text>
</comment>
<name>A0A433RWN8_9BACL</name>
<gene>
    <name evidence="1" type="ORF">QI30_04695</name>
</gene>
<sequence length="112" mass="12977">MKKLYIMLGAMSLLAGCGSDSDRTTKPIDDELQQEFVTSIQEVVQNQEEMGDVTWPKDVEDYHIVDKGDGIYDTSGKFTWQNEEYEFDISFEMNADADEDMYSYQLKDYKVD</sequence>
<evidence type="ECO:0000313" key="2">
    <source>
        <dbReference type="Proteomes" id="UP000288623"/>
    </source>
</evidence>
<protein>
    <recommendedName>
        <fullName evidence="3">Lipoprotein</fullName>
    </recommendedName>
</protein>
<dbReference type="OrthoDB" id="2414214at2"/>
<dbReference type="PROSITE" id="PS51257">
    <property type="entry name" value="PROKAR_LIPOPROTEIN"/>
    <property type="match status" value="1"/>
</dbReference>
<proteinExistence type="predicted"/>
<keyword evidence="2" id="KW-1185">Reference proteome</keyword>
<evidence type="ECO:0000313" key="1">
    <source>
        <dbReference type="EMBL" id="RUS57688.1"/>
    </source>
</evidence>